<dbReference type="GeneID" id="29773698"/>
<dbReference type="VEuPathDB" id="PlasmoDB:PGSY75_0001600B"/>
<comment type="caution">
    <text evidence="1">The sequence shown here is derived from an EMBL/GenBank/DDBJ whole genome shotgun (WGS) entry which is preliminary data.</text>
</comment>
<proteinExistence type="predicted"/>
<protein>
    <submittedName>
        <fullName evidence="1">Uncharacterized protein</fullName>
    </submittedName>
</protein>
<gene>
    <name evidence="1" type="ORF">PGSY75_0001600B</name>
</gene>
<evidence type="ECO:0000313" key="1">
    <source>
        <dbReference type="EMBL" id="KYN94447.1"/>
    </source>
</evidence>
<dbReference type="EMBL" id="LVLB01000032">
    <property type="protein sequence ID" value="KYN94447.1"/>
    <property type="molecule type" value="Genomic_DNA"/>
</dbReference>
<dbReference type="RefSeq" id="XP_018639075.1">
    <property type="nucleotide sequence ID" value="XM_018783143.1"/>
</dbReference>
<name>A0A151L6F7_9APIC</name>
<dbReference type="AlphaFoldDB" id="A0A151L6F7"/>
<sequence>YLLYLFNKNNHIYFVLHLLFKNDILLQRNINMSYKNNIYNNIYNMYNISSVLNYKNDILNNTHNLYNIYDLFALFIFYVHIKRFYFDFFLLILKRINNIERTNEHHNVGDMNNMCDMNNMSDINNIYHINNICDDTNSYNQHIYHISPYNHHYNIHNVNHQYMIKFLNACMQLKNIISNIININKTKKEKKITNHHNHIRTYRINYFRFIKNAIFKKYKIISTKEEKKKKKKKKDEQIYIKAYIHNGVYKNIYKNMLCHNIKEKKNNNNIIQLFNNNIIKKKYFHFFFLKKQKYKIMTYHKFKKRKDLNTLIMCDKYINKSIRLFLNNFQDTSIFIKYMKIVKKANIINYSYDDHIFINSIRNFLKKKRSYFKGQDLIFICKWQTHMNNMNNMNNMSNMNNMNNMNNINHVNHINNMNNIHSVYIKTNSVDHHNIISSISLIKDDIFQHIEDYNFHHIKDIIYICSKNKLYEYKLFDKIINYIINNINNISSKHLVRIIILMYNKLNYKNELKKLLFILLNNYRPSLKKTNKRNHISINNIYLENINKKYVKKNLYIYNICKKNNVDSMNKHDAVITSNQNNILFRSFQHVKVHKLLLFINILIKSNIYINYEWSFYFLSLIKQKYIFIKKKGFYVLCYILFHIQNNNNICKSFEDLFNPYNIYKKFTLSQILNTSNIYSLIYVAFLYNNTYNTTHFIKIFFTVIQKFYDTCMTTQTKRKKNNYQHISCNEYINKNYNSEYYIQDDDNNILFNYSYNEPDEKNHFIDDNIFIHDLKFYERNINNKYQKKKDKKKKHAFKNKINLIDIPLVCNNIKDNFSLDPYVNNIKKYETTSKVLPNLMYINNLQEFQNKHKDYKLPHILNNSIIYTHMKNNTIINEEKNNNHINNHYYNHEEKEINKSYTDHKFETINNYNIYIDDLFNRIHKSRLILILIYHFLF</sequence>
<dbReference type="Proteomes" id="UP000076004">
    <property type="component" value="Unassembled WGS sequence"/>
</dbReference>
<dbReference type="VEuPathDB" id="PlasmoDB:PGABG01_0213800"/>
<feature type="non-terminal residue" evidence="1">
    <location>
        <position position="939"/>
    </location>
</feature>
<reference evidence="1 2" key="1">
    <citation type="journal article" date="2016" name="Nat. Commun.">
        <title>Genomes of cryptic chimpanzee Plasmodium species reveal key evolutionary events leading to human malaria.</title>
        <authorList>
            <person name="Sundararaman S.A."/>
            <person name="Plenderleith L.J."/>
            <person name="Liu W."/>
            <person name="Loy D.E."/>
            <person name="Learn G.H."/>
            <person name="Li Y."/>
            <person name="Shaw K.S."/>
            <person name="Ayouba A."/>
            <person name="Peeters M."/>
            <person name="Speede S."/>
            <person name="Shaw G.M."/>
            <person name="Bushman F.D."/>
            <person name="Brisson D."/>
            <person name="Rayner J.C."/>
            <person name="Sharp P.M."/>
            <person name="Hahn B.H."/>
        </authorList>
    </citation>
    <scope>NUCLEOTIDE SEQUENCE [LARGE SCALE GENOMIC DNA]</scope>
    <source>
        <strain evidence="1 2">SY75</strain>
    </source>
</reference>
<evidence type="ECO:0000313" key="2">
    <source>
        <dbReference type="Proteomes" id="UP000076004"/>
    </source>
</evidence>
<feature type="non-terminal residue" evidence="1">
    <location>
        <position position="1"/>
    </location>
</feature>
<dbReference type="KEGG" id="pgab:PGSY75_0001600B"/>
<accession>A0A151L6F7</accession>
<organism evidence="1 2">
    <name type="scientific">Plasmodium gaboni</name>
    <dbReference type="NCBI Taxonomy" id="647221"/>
    <lineage>
        <taxon>Eukaryota</taxon>
        <taxon>Sar</taxon>
        <taxon>Alveolata</taxon>
        <taxon>Apicomplexa</taxon>
        <taxon>Aconoidasida</taxon>
        <taxon>Haemosporida</taxon>
        <taxon>Plasmodiidae</taxon>
        <taxon>Plasmodium</taxon>
        <taxon>Plasmodium (Laverania)</taxon>
    </lineage>
</organism>